<evidence type="ECO:0000259" key="19">
    <source>
        <dbReference type="PROSITE" id="PS50106"/>
    </source>
</evidence>
<dbReference type="GO" id="GO:0005737">
    <property type="term" value="C:cytoplasm"/>
    <property type="evidence" value="ECO:0007669"/>
    <property type="project" value="TreeGrafter"/>
</dbReference>
<dbReference type="PROSITE" id="PS50106">
    <property type="entry name" value="PDZ"/>
    <property type="match status" value="1"/>
</dbReference>
<keyword evidence="3" id="KW-0963">Cytoplasm</keyword>
<feature type="region of interest" description="Disordered" evidence="17">
    <location>
        <begin position="66"/>
        <end position="87"/>
    </location>
</feature>
<dbReference type="Pfam" id="PF00595">
    <property type="entry name" value="PDZ"/>
    <property type="match status" value="1"/>
</dbReference>
<evidence type="ECO:0000256" key="4">
    <source>
        <dbReference type="ARBA" id="ARBA00022553"/>
    </source>
</evidence>
<feature type="compositionally biased region" description="Polar residues" evidence="17">
    <location>
        <begin position="905"/>
        <end position="920"/>
    </location>
</feature>
<feature type="compositionally biased region" description="Polar residues" evidence="17">
    <location>
        <begin position="8"/>
        <end position="23"/>
    </location>
</feature>
<dbReference type="PANTHER" id="PTHR16154">
    <property type="entry name" value="NEURABIN"/>
    <property type="match status" value="1"/>
</dbReference>
<feature type="region of interest" description="Disordered" evidence="17">
    <location>
        <begin position="873"/>
        <end position="941"/>
    </location>
</feature>
<dbReference type="Pfam" id="PF17817">
    <property type="entry name" value="PDZ_5"/>
    <property type="match status" value="1"/>
</dbReference>
<evidence type="ECO:0000256" key="2">
    <source>
        <dbReference type="ARBA" id="ARBA00022473"/>
    </source>
</evidence>
<evidence type="ECO:0000256" key="9">
    <source>
        <dbReference type="ARBA" id="ARBA00023203"/>
    </source>
</evidence>
<evidence type="ECO:0000256" key="16">
    <source>
        <dbReference type="SAM" id="Coils"/>
    </source>
</evidence>
<feature type="compositionally biased region" description="Polar residues" evidence="17">
    <location>
        <begin position="932"/>
        <end position="941"/>
    </location>
</feature>
<dbReference type="InterPro" id="IPR043446">
    <property type="entry name" value="Neurabin-like"/>
</dbReference>
<dbReference type="Pfam" id="PF07647">
    <property type="entry name" value="SAM_2"/>
    <property type="match status" value="1"/>
</dbReference>
<dbReference type="InterPro" id="IPR001660">
    <property type="entry name" value="SAM"/>
</dbReference>
<keyword evidence="10" id="KW-0206">Cytoskeleton</keyword>
<dbReference type="GeneID" id="113417363"/>
<evidence type="ECO:0000313" key="20">
    <source>
        <dbReference type="Proteomes" id="UP000504612"/>
    </source>
</evidence>
<dbReference type="InterPro" id="IPR013761">
    <property type="entry name" value="SAM/pointed_sf"/>
</dbReference>
<dbReference type="Proteomes" id="UP000504612">
    <property type="component" value="Unplaced"/>
</dbReference>
<feature type="compositionally biased region" description="Basic and acidic residues" evidence="17">
    <location>
        <begin position="827"/>
        <end position="836"/>
    </location>
</feature>
<keyword evidence="4" id="KW-0597">Phosphoprotein</keyword>
<dbReference type="AlphaFoldDB" id="A0A6J1UKT6"/>
<dbReference type="CTD" id="55607"/>
<gene>
    <name evidence="21" type="primary">PPP1R9A</name>
</gene>
<keyword evidence="7" id="KW-0770">Synapse</keyword>
<feature type="domain" description="SAM" evidence="18">
    <location>
        <begin position="972"/>
        <end position="1035"/>
    </location>
</feature>
<dbReference type="FunFam" id="2.30.42.10:FF:000010">
    <property type="entry name" value="Neurabin-1 isoform 1"/>
    <property type="match status" value="1"/>
</dbReference>
<dbReference type="PROSITE" id="PS50105">
    <property type="entry name" value="SAM_DOMAIN"/>
    <property type="match status" value="1"/>
</dbReference>
<evidence type="ECO:0000256" key="1">
    <source>
        <dbReference type="ARBA" id="ARBA00004245"/>
    </source>
</evidence>
<protein>
    <recommendedName>
        <fullName evidence="12">Neurabin-1</fullName>
    </recommendedName>
    <alternativeName>
        <fullName evidence="14">Neurabin-I</fullName>
    </alternativeName>
    <alternativeName>
        <fullName evidence="13">Neural tissue-specific F-actin-binding protein I</fullName>
    </alternativeName>
    <alternativeName>
        <fullName evidence="15">Protein phosphatase 1 regulatory subunit 9A</fullName>
    </alternativeName>
</protein>
<keyword evidence="20" id="KW-1185">Reference proteome</keyword>
<dbReference type="KEGG" id="nss:113417363"/>
<accession>A0A6J1UKT6</accession>
<keyword evidence="2" id="KW-0217">Developmental protein</keyword>
<name>A0A6J1UKT6_9SAUR</name>
<organism evidence="20 21">
    <name type="scientific">Notechis scutatus</name>
    <name type="common">mainland tiger snake</name>
    <dbReference type="NCBI Taxonomy" id="8663"/>
    <lineage>
        <taxon>Eukaryota</taxon>
        <taxon>Metazoa</taxon>
        <taxon>Chordata</taxon>
        <taxon>Craniata</taxon>
        <taxon>Vertebrata</taxon>
        <taxon>Euteleostomi</taxon>
        <taxon>Lepidosauria</taxon>
        <taxon>Squamata</taxon>
        <taxon>Bifurcata</taxon>
        <taxon>Unidentata</taxon>
        <taxon>Episquamata</taxon>
        <taxon>Toxicofera</taxon>
        <taxon>Serpentes</taxon>
        <taxon>Colubroidea</taxon>
        <taxon>Elapidae</taxon>
        <taxon>Hydrophiinae</taxon>
        <taxon>Notechis</taxon>
    </lineage>
</organism>
<evidence type="ECO:0000313" key="21">
    <source>
        <dbReference type="RefSeq" id="XP_026531511.1"/>
    </source>
</evidence>
<evidence type="ECO:0000256" key="13">
    <source>
        <dbReference type="ARBA" id="ARBA00076637"/>
    </source>
</evidence>
<dbReference type="GO" id="GO:0031175">
    <property type="term" value="P:neuron projection development"/>
    <property type="evidence" value="ECO:0007669"/>
    <property type="project" value="TreeGrafter"/>
</dbReference>
<dbReference type="InterPro" id="IPR040645">
    <property type="entry name" value="Neurabin-1/2_PDZ"/>
</dbReference>
<dbReference type="FunFam" id="1.10.150.50:FF:000008">
    <property type="entry name" value="Neurabin-1 isoform 1-like protein"/>
    <property type="match status" value="1"/>
</dbReference>
<feature type="region of interest" description="Disordered" evidence="17">
    <location>
        <begin position="1036"/>
        <end position="1082"/>
    </location>
</feature>
<evidence type="ECO:0000256" key="10">
    <source>
        <dbReference type="ARBA" id="ARBA00023212"/>
    </source>
</evidence>
<dbReference type="Gene3D" id="1.10.150.50">
    <property type="entry name" value="Transcription Factor, Ets-1"/>
    <property type="match status" value="1"/>
</dbReference>
<evidence type="ECO:0000256" key="8">
    <source>
        <dbReference type="ARBA" id="ARBA00023054"/>
    </source>
</evidence>
<feature type="region of interest" description="Disordered" evidence="17">
    <location>
        <begin position="1"/>
        <end position="23"/>
    </location>
</feature>
<evidence type="ECO:0000256" key="6">
    <source>
        <dbReference type="ARBA" id="ARBA00022902"/>
    </source>
</evidence>
<feature type="compositionally biased region" description="Basic and acidic residues" evidence="17">
    <location>
        <begin position="1036"/>
        <end position="1072"/>
    </location>
</feature>
<feature type="compositionally biased region" description="Basic and acidic residues" evidence="17">
    <location>
        <begin position="369"/>
        <end position="379"/>
    </location>
</feature>
<evidence type="ECO:0000256" key="17">
    <source>
        <dbReference type="SAM" id="MobiDB-lite"/>
    </source>
</evidence>
<dbReference type="GO" id="GO:0007015">
    <property type="term" value="P:actin filament organization"/>
    <property type="evidence" value="ECO:0007669"/>
    <property type="project" value="TreeGrafter"/>
</dbReference>
<dbReference type="GO" id="GO:0014069">
    <property type="term" value="C:postsynaptic density"/>
    <property type="evidence" value="ECO:0007669"/>
    <property type="project" value="TreeGrafter"/>
</dbReference>
<dbReference type="PANTHER" id="PTHR16154:SF22">
    <property type="entry name" value="NEURABIN-1"/>
    <property type="match status" value="1"/>
</dbReference>
<feature type="coiled-coil region" evidence="16">
    <location>
        <begin position="787"/>
        <end position="814"/>
    </location>
</feature>
<feature type="region of interest" description="Disordered" evidence="17">
    <location>
        <begin position="369"/>
        <end position="388"/>
    </location>
</feature>
<keyword evidence="5" id="KW-0221">Differentiation</keyword>
<sequence>MKPVGSGEKSTNRSASPHRNTYRAQFQALRRNFDEEQGAVGKTQQTRGRQYGSNVNRIKNLFMQMGSEPSENAEGTTKVKRRSSLLSPEGRNKPIAIVEKADGSVVQLEASVSERISRFAAMHDESSKLTEIRKEFKRNETQPSKYCSPKKEKTVSVDEQQAELCISKSSKETAQEAAMDSSSSKTEAVFPTVTELSAVFEDIDSQKDVVVSEKESSEEFTVTGHYPLNLSAVNKDLSPTVGSLDSFSPLKETSAWPSTQNTSSVTLENSLQTPTLVNEKSESTLSVLKTSETQIKSASSGPSEALEQEIVVDSCDKQDMGETKAETESNASSLQKMVLEGAQNLEMPGNPVLIQDSAFHVASFSVEDRSESEMQKEPEDFWSSHGSGDTDSKVHKIVSIYNFDWEAGTEEDDQEDSDDNTFIIHDNESFEISGLSDEEKIPPTRKIKFSTAPIKVFSTYSDEEYDRRNETVDPISSSAEYELEKRVEKLDLFPVDIEKDEQGFGITIIGMGIGIETGFEKLGIFVKTITEDGPAEKDGRIRLNDQIIEVDGINMVGVSQDFASTVLRRSKGRVRFIIGREKAGQVSEVGKLIKQTIEYHQRQRGHHYAHYEADDDDDEEYATDEDEDFGAAYPRGQKTVHFIECPENNDMLSPEEIERLAEKFRELQIQYAVTGTEVKQLKRKLEIAENEKLRWQVERNLLQQSIKENKERMAKIESYWVEAQTLCHNVNDHLKDSQDQYQALEKKYNKAKKVIKDFQQRELEYIQYHDDDKKKIEDLEKDHFLEVQHLQTRIRGLEAEVLRLLRQNESQINNNNSIFEPQSSVEDSSKGDTTEKLDGMEISGLATLDQDFNEAVPETERLDSKAVKTRLQLSVKNKRSRPMRTRLDDSISSTDGEDSLERKNITFNDDFSPSSTSSADLSGLGTGLKTPGFSQSTAVSSDESLDMIDDEILDDGQSPKHSQFPNHAVSEWSVQQVSNWLKSLNLEHYISEFTAHNINGECLLQLDGSKLKFLGMTSSQERAVIKKKIKEMKANLEKASKAQEKMEKQREKLKKKENDRFQRKCRKLEKQSMEPIQGANEQ</sequence>
<feature type="domain" description="PDZ" evidence="19">
    <location>
        <begin position="494"/>
        <end position="582"/>
    </location>
</feature>
<dbReference type="InterPro" id="IPR001478">
    <property type="entry name" value="PDZ"/>
</dbReference>
<dbReference type="InterPro" id="IPR036034">
    <property type="entry name" value="PDZ_sf"/>
</dbReference>
<keyword evidence="6" id="KW-0524">Neurogenesis</keyword>
<dbReference type="GO" id="GO:0015629">
    <property type="term" value="C:actin cytoskeleton"/>
    <property type="evidence" value="ECO:0007669"/>
    <property type="project" value="TreeGrafter"/>
</dbReference>
<proteinExistence type="predicted"/>
<evidence type="ECO:0000256" key="14">
    <source>
        <dbReference type="ARBA" id="ARBA00077125"/>
    </source>
</evidence>
<feature type="region of interest" description="Disordered" evidence="17">
    <location>
        <begin position="815"/>
        <end position="836"/>
    </location>
</feature>
<dbReference type="GO" id="GO:0019722">
    <property type="term" value="P:calcium-mediated signaling"/>
    <property type="evidence" value="ECO:0007669"/>
    <property type="project" value="TreeGrafter"/>
</dbReference>
<comment type="subcellular location">
    <subcellularLocation>
        <location evidence="1">Cytoplasm</location>
        <location evidence="1">Cytoskeleton</location>
    </subcellularLocation>
    <subcellularLocation>
        <location evidence="11">Synapse</location>
    </subcellularLocation>
</comment>
<reference evidence="21" key="1">
    <citation type="submission" date="2025-08" db="UniProtKB">
        <authorList>
            <consortium name="RefSeq"/>
        </authorList>
    </citation>
    <scope>IDENTIFICATION</scope>
</reference>
<dbReference type="Gene3D" id="2.30.42.10">
    <property type="match status" value="1"/>
</dbReference>
<keyword evidence="8 16" id="KW-0175">Coiled coil</keyword>
<evidence type="ECO:0000256" key="15">
    <source>
        <dbReference type="ARBA" id="ARBA00082439"/>
    </source>
</evidence>
<dbReference type="SUPFAM" id="SSF47769">
    <property type="entry name" value="SAM/Pointed domain"/>
    <property type="match status" value="1"/>
</dbReference>
<dbReference type="GO" id="GO:0051015">
    <property type="term" value="F:actin filament binding"/>
    <property type="evidence" value="ECO:0007669"/>
    <property type="project" value="TreeGrafter"/>
</dbReference>
<keyword evidence="9" id="KW-0009">Actin-binding</keyword>
<dbReference type="SMART" id="SM00454">
    <property type="entry name" value="SAM"/>
    <property type="match status" value="1"/>
</dbReference>
<evidence type="ECO:0000256" key="3">
    <source>
        <dbReference type="ARBA" id="ARBA00022490"/>
    </source>
</evidence>
<evidence type="ECO:0000256" key="12">
    <source>
        <dbReference type="ARBA" id="ARBA00067399"/>
    </source>
</evidence>
<dbReference type="CDD" id="cd09512">
    <property type="entry name" value="SAM_Neurabin-like"/>
    <property type="match status" value="1"/>
</dbReference>
<dbReference type="GO" id="GO:0030425">
    <property type="term" value="C:dendrite"/>
    <property type="evidence" value="ECO:0007669"/>
    <property type="project" value="TreeGrafter"/>
</dbReference>
<evidence type="ECO:0000256" key="7">
    <source>
        <dbReference type="ARBA" id="ARBA00023018"/>
    </source>
</evidence>
<dbReference type="SMART" id="SM00228">
    <property type="entry name" value="PDZ"/>
    <property type="match status" value="1"/>
</dbReference>
<evidence type="ECO:0000256" key="5">
    <source>
        <dbReference type="ARBA" id="ARBA00022782"/>
    </source>
</evidence>
<evidence type="ECO:0000259" key="18">
    <source>
        <dbReference type="PROSITE" id="PS50105"/>
    </source>
</evidence>
<dbReference type="RefSeq" id="XP_026531511.1">
    <property type="nucleotide sequence ID" value="XM_026675726.1"/>
</dbReference>
<evidence type="ECO:0000256" key="11">
    <source>
        <dbReference type="ARBA" id="ARBA00034103"/>
    </source>
</evidence>
<feature type="coiled-coil region" evidence="16">
    <location>
        <begin position="671"/>
        <end position="761"/>
    </location>
</feature>
<dbReference type="SUPFAM" id="SSF50156">
    <property type="entry name" value="PDZ domain-like"/>
    <property type="match status" value="1"/>
</dbReference>